<dbReference type="Proteomes" id="UP001140453">
    <property type="component" value="Unassembled WGS sequence"/>
</dbReference>
<evidence type="ECO:0000313" key="3">
    <source>
        <dbReference type="Proteomes" id="UP001140453"/>
    </source>
</evidence>
<accession>A0A9W8YS60</accession>
<reference evidence="2" key="1">
    <citation type="submission" date="2022-10" db="EMBL/GenBank/DDBJ databases">
        <title>Tapping the CABI collections for fungal endophytes: first genome assemblies for Collariella, Neodidymelliopsis, Ascochyta clinopodiicola, Didymella pomorum, Didymosphaeria variabile, Neocosmospora piperis and Neocucurbitaria cava.</title>
        <authorList>
            <person name="Hill R."/>
        </authorList>
    </citation>
    <scope>NUCLEOTIDE SEQUENCE</scope>
    <source>
        <strain evidence="2">IMI 355082</strain>
    </source>
</reference>
<feature type="compositionally biased region" description="Polar residues" evidence="1">
    <location>
        <begin position="355"/>
        <end position="369"/>
    </location>
</feature>
<keyword evidence="3" id="KW-1185">Reference proteome</keyword>
<protein>
    <submittedName>
        <fullName evidence="2">Uncharacterized protein</fullName>
    </submittedName>
</protein>
<organism evidence="2 3">
    <name type="scientific">Gnomoniopsis smithogilvyi</name>
    <dbReference type="NCBI Taxonomy" id="1191159"/>
    <lineage>
        <taxon>Eukaryota</taxon>
        <taxon>Fungi</taxon>
        <taxon>Dikarya</taxon>
        <taxon>Ascomycota</taxon>
        <taxon>Pezizomycotina</taxon>
        <taxon>Sordariomycetes</taxon>
        <taxon>Sordariomycetidae</taxon>
        <taxon>Diaporthales</taxon>
        <taxon>Gnomoniaceae</taxon>
        <taxon>Gnomoniopsis</taxon>
    </lineage>
</organism>
<feature type="region of interest" description="Disordered" evidence="1">
    <location>
        <begin position="349"/>
        <end position="369"/>
    </location>
</feature>
<evidence type="ECO:0000313" key="2">
    <source>
        <dbReference type="EMBL" id="KAJ4389681.1"/>
    </source>
</evidence>
<sequence>MFLKLRRLCKDVIAALPPNEPKIIFKYTKLFFLFRALQRSTEIDMANDAPSRPVALDFLHKLLPNHEASSIHPLFDESGHGARPPAAFNDQELEQARQDNNNDARIDHWTPEAQMRWLMRQPLIERHYYLDPETRANYMGSHGRNSRLIHVLPGMHPIGGDAQTEPPYRASRKKPDEVYTPVELPESNEQTQRVQGQKDNEHGSKNICRTCFLNNIPAAQCSRSASLQPTPNDEACTRCSRLGIVCLDLEGKVLKPLYEMIATGNINNVRFDRCQRCHQFGKNCDREHPCKACRFAIPNGSTVTDCVHDRARAKTNKFIAGSAVGTDDPEYFMGLGYGPWGIGVRRPKGLPDLPGQTSGEPYSNSTSVPVKNPIREEALEHLENNNGEFNWVPLLAPDARRYAAAQSLYLHPENWAGARPLPAFLAKQGTPQFGGNRSTLKAQETSELGTARGAFTTEPYAVFQKLYKGSAGLTQAAKAQIYDNPHRPPTGDLNFLSVGDHPPDIFQFDDARGEGFDPTLLLQDADLMDEVASQTVPTGSIRMVDREAGSQRTKCCEELLDDNSKCPKVALAHCVARYHPELHAAVWLCPEHLTKDVKMVLDNWNEWKLMRAYPCSRCLKSMTQARMTPYMRTGMRIFGKAQGGGGADPVANTLDGRTIGGLQGKTIHRLTGCTCAKKLIQAYQCGDHRLAHFERLKRQTRRMHEWRISQSRDEYKTCYLCRDSPGVDHYEFISTKGGDDQDDLFFMCMICQGVITTPMDPKITQENRRAARDRLRGDIAEDFDMPDSVVPPAAAVTRPVIIER</sequence>
<dbReference type="EMBL" id="JAPEVB010000004">
    <property type="protein sequence ID" value="KAJ4389681.1"/>
    <property type="molecule type" value="Genomic_DNA"/>
</dbReference>
<gene>
    <name evidence="2" type="ORF">N0V93_007153</name>
</gene>
<comment type="caution">
    <text evidence="2">The sequence shown here is derived from an EMBL/GenBank/DDBJ whole genome shotgun (WGS) entry which is preliminary data.</text>
</comment>
<name>A0A9W8YS60_9PEZI</name>
<dbReference type="AlphaFoldDB" id="A0A9W8YS60"/>
<proteinExistence type="predicted"/>
<dbReference type="OrthoDB" id="5232836at2759"/>
<evidence type="ECO:0000256" key="1">
    <source>
        <dbReference type="SAM" id="MobiDB-lite"/>
    </source>
</evidence>